<sequence>MKNRGIELVVAIFGLALLAQNANGADSTTVEVTIPKGTLQGLETQTVLNGVTMYSFKGVRYAAPATGTRKFSVAEEVEAWDGVYDATQHGSRCTQLCIPAFRPVIGSDDCLFVNVYTPSLDDCASLPVMIWFHGGDFNFGSGNSDIYGPDYLVENGVVLVTVNYRLGPIGFLSTRDAAAPGNVGLKDQVAAMQWVQENIVHFGGDPSLVTIFGDAAGGGSVQYHMLSPLSSGLFKYAIAQSGTCLATWAISYNSTASSFALGKALGINATDSTELVNGLLNVNSSTIVQTAFNLGTARDAMSGASFMFRPTVEVDVGQDIFLPADPWLLLKNGEINDVPYMMGFNLNESVISANGIRNAAFFNNNFDAFLPIDLNLTNKAEISKISKKVQNFYFHGNISTKDVLPYIQLKSDIYFTYGTEMSLRIMASYMVNPIYHYLFSYDGGLGFFKKFLNVSLTSGVAHGDETGYLFYPAALGVTPAAGSTDEKMVYAMTRMWTDFAKYGNPTPELSTNVTTAWEDMTTKGNFLKINSTSSMSSKVFNSRVKLWVSIYKHILGNFAYLFD</sequence>
<proteinExistence type="inferred from homology"/>
<keyword evidence="7" id="KW-1185">Reference proteome</keyword>
<evidence type="ECO:0000259" key="6">
    <source>
        <dbReference type="Pfam" id="PF00135"/>
    </source>
</evidence>
<dbReference type="PANTHER" id="PTHR43142">
    <property type="entry name" value="CARBOXYLIC ESTER HYDROLASE"/>
    <property type="match status" value="1"/>
</dbReference>
<keyword evidence="2" id="KW-0719">Serine esterase</keyword>
<evidence type="ECO:0000313" key="8">
    <source>
        <dbReference type="RefSeq" id="XP_015609903.1"/>
    </source>
</evidence>
<dbReference type="Proteomes" id="UP000694920">
    <property type="component" value="Unplaced"/>
</dbReference>
<name>A0AAJ7CFX8_CEPCN</name>
<dbReference type="InterPro" id="IPR002018">
    <property type="entry name" value="CarbesteraseB"/>
</dbReference>
<evidence type="ECO:0000256" key="5">
    <source>
        <dbReference type="SAM" id="SignalP"/>
    </source>
</evidence>
<dbReference type="AlphaFoldDB" id="A0AAJ7CFX8"/>
<comment type="similarity">
    <text evidence="1">Belongs to the type-B carboxylesterase/lipase family.</text>
</comment>
<gene>
    <name evidence="8" type="primary">LOC107274858</name>
</gene>
<feature type="domain" description="Carboxylesterase type B" evidence="6">
    <location>
        <begin position="31"/>
        <end position="547"/>
    </location>
</feature>
<evidence type="ECO:0000256" key="1">
    <source>
        <dbReference type="ARBA" id="ARBA00005964"/>
    </source>
</evidence>
<evidence type="ECO:0000313" key="7">
    <source>
        <dbReference type="Proteomes" id="UP000694920"/>
    </source>
</evidence>
<dbReference type="PROSITE" id="PS00941">
    <property type="entry name" value="CARBOXYLESTERASE_B_2"/>
    <property type="match status" value="1"/>
</dbReference>
<keyword evidence="3" id="KW-0378">Hydrolase</keyword>
<evidence type="ECO:0000256" key="2">
    <source>
        <dbReference type="ARBA" id="ARBA00022487"/>
    </source>
</evidence>
<dbReference type="InterPro" id="IPR019819">
    <property type="entry name" value="Carboxylesterase_B_CS"/>
</dbReference>
<feature type="chain" id="PRO_5042485409" evidence="5">
    <location>
        <begin position="25"/>
        <end position="563"/>
    </location>
</feature>
<keyword evidence="4" id="KW-0325">Glycoprotein</keyword>
<dbReference type="RefSeq" id="XP_015609903.1">
    <property type="nucleotide sequence ID" value="XM_015754417.2"/>
</dbReference>
<protein>
    <submittedName>
        <fullName evidence="8">Esterase FE4</fullName>
    </submittedName>
</protein>
<accession>A0AAJ7CFX8</accession>
<dbReference type="PANTHER" id="PTHR43142:SF1">
    <property type="entry name" value="CARBOXYLIC ESTER HYDROLASE"/>
    <property type="match status" value="1"/>
</dbReference>
<dbReference type="Pfam" id="PF00135">
    <property type="entry name" value="COesterase"/>
    <property type="match status" value="1"/>
</dbReference>
<evidence type="ECO:0000256" key="4">
    <source>
        <dbReference type="ARBA" id="ARBA00023180"/>
    </source>
</evidence>
<dbReference type="Gene3D" id="3.40.50.1820">
    <property type="entry name" value="alpha/beta hydrolase"/>
    <property type="match status" value="1"/>
</dbReference>
<reference evidence="8" key="1">
    <citation type="submission" date="2025-08" db="UniProtKB">
        <authorList>
            <consortium name="RefSeq"/>
        </authorList>
    </citation>
    <scope>IDENTIFICATION</scope>
</reference>
<keyword evidence="5" id="KW-0732">Signal</keyword>
<evidence type="ECO:0000256" key="3">
    <source>
        <dbReference type="ARBA" id="ARBA00022801"/>
    </source>
</evidence>
<dbReference type="SUPFAM" id="SSF53474">
    <property type="entry name" value="alpha/beta-Hydrolases"/>
    <property type="match status" value="1"/>
</dbReference>
<dbReference type="GO" id="GO:0052689">
    <property type="term" value="F:carboxylic ester hydrolase activity"/>
    <property type="evidence" value="ECO:0007669"/>
    <property type="project" value="UniProtKB-KW"/>
</dbReference>
<dbReference type="KEGG" id="ccin:107274858"/>
<organism evidence="7 8">
    <name type="scientific">Cephus cinctus</name>
    <name type="common">Wheat stem sawfly</name>
    <dbReference type="NCBI Taxonomy" id="211228"/>
    <lineage>
        <taxon>Eukaryota</taxon>
        <taxon>Metazoa</taxon>
        <taxon>Ecdysozoa</taxon>
        <taxon>Arthropoda</taxon>
        <taxon>Hexapoda</taxon>
        <taxon>Insecta</taxon>
        <taxon>Pterygota</taxon>
        <taxon>Neoptera</taxon>
        <taxon>Endopterygota</taxon>
        <taxon>Hymenoptera</taxon>
        <taxon>Cephoidea</taxon>
        <taxon>Cephidae</taxon>
        <taxon>Cephus</taxon>
    </lineage>
</organism>
<dbReference type="GeneID" id="107274858"/>
<dbReference type="InterPro" id="IPR029058">
    <property type="entry name" value="AB_hydrolase_fold"/>
</dbReference>
<feature type="signal peptide" evidence="5">
    <location>
        <begin position="1"/>
        <end position="24"/>
    </location>
</feature>